<organism evidence="1 2">
    <name type="scientific">Novipirellula galeiformis</name>
    <dbReference type="NCBI Taxonomy" id="2528004"/>
    <lineage>
        <taxon>Bacteria</taxon>
        <taxon>Pseudomonadati</taxon>
        <taxon>Planctomycetota</taxon>
        <taxon>Planctomycetia</taxon>
        <taxon>Pirellulales</taxon>
        <taxon>Pirellulaceae</taxon>
        <taxon>Novipirellula</taxon>
    </lineage>
</organism>
<name>A0A5C6CG53_9BACT</name>
<protein>
    <recommendedName>
        <fullName evidence="3">Class I SAM-dependent methyltransferase</fullName>
    </recommendedName>
</protein>
<reference evidence="1 2" key="1">
    <citation type="submission" date="2019-02" db="EMBL/GenBank/DDBJ databases">
        <title>Deep-cultivation of Planctomycetes and their phenomic and genomic characterization uncovers novel biology.</title>
        <authorList>
            <person name="Wiegand S."/>
            <person name="Jogler M."/>
            <person name="Boedeker C."/>
            <person name="Pinto D."/>
            <person name="Vollmers J."/>
            <person name="Rivas-Marin E."/>
            <person name="Kohn T."/>
            <person name="Peeters S.H."/>
            <person name="Heuer A."/>
            <person name="Rast P."/>
            <person name="Oberbeckmann S."/>
            <person name="Bunk B."/>
            <person name="Jeske O."/>
            <person name="Meyerdierks A."/>
            <person name="Storesund J.E."/>
            <person name="Kallscheuer N."/>
            <person name="Luecker S."/>
            <person name="Lage O.M."/>
            <person name="Pohl T."/>
            <person name="Merkel B.J."/>
            <person name="Hornburger P."/>
            <person name="Mueller R.-W."/>
            <person name="Bruemmer F."/>
            <person name="Labrenz M."/>
            <person name="Spormann A.M."/>
            <person name="Op Den Camp H."/>
            <person name="Overmann J."/>
            <person name="Amann R."/>
            <person name="Jetten M.S.M."/>
            <person name="Mascher T."/>
            <person name="Medema M.H."/>
            <person name="Devos D.P."/>
            <person name="Kaster A.-K."/>
            <person name="Ovreas L."/>
            <person name="Rohde M."/>
            <person name="Galperin M.Y."/>
            <person name="Jogler C."/>
        </authorList>
    </citation>
    <scope>NUCLEOTIDE SEQUENCE [LARGE SCALE GENOMIC DNA]</scope>
    <source>
        <strain evidence="1 2">Pla52o</strain>
    </source>
</reference>
<dbReference type="AlphaFoldDB" id="A0A5C6CG53"/>
<dbReference type="Proteomes" id="UP000316304">
    <property type="component" value="Unassembled WGS sequence"/>
</dbReference>
<gene>
    <name evidence="1" type="ORF">Pla52o_25790</name>
</gene>
<dbReference type="RefSeq" id="WP_146594836.1">
    <property type="nucleotide sequence ID" value="NZ_SJPT01000004.1"/>
</dbReference>
<evidence type="ECO:0008006" key="3">
    <source>
        <dbReference type="Google" id="ProtNLM"/>
    </source>
</evidence>
<dbReference type="InterPro" id="IPR029063">
    <property type="entry name" value="SAM-dependent_MTases_sf"/>
</dbReference>
<evidence type="ECO:0000313" key="2">
    <source>
        <dbReference type="Proteomes" id="UP000316304"/>
    </source>
</evidence>
<proteinExistence type="predicted"/>
<evidence type="ECO:0000313" key="1">
    <source>
        <dbReference type="EMBL" id="TWU23045.1"/>
    </source>
</evidence>
<keyword evidence="2" id="KW-1185">Reference proteome</keyword>
<comment type="caution">
    <text evidence="1">The sequence shown here is derived from an EMBL/GenBank/DDBJ whole genome shotgun (WGS) entry which is preliminary data.</text>
</comment>
<sequence length="302" mass="34680">MSKQRMENARRLYKHGAADITPLVFRAPRDPKAVRFTRSPRSLTEATMLPALSAENQAALRLLRQRYRWPITRPNLDPIDWSLDGGGRWMVSELIQRNEINLILEIGSFLGGSIRKWLAASPTVNVVAVDPWPACGDLEQFAREQGQSEATAQQLGRENGFYQTFLANLWDNQDRVIPVRECAPAILYELSAIGLAPDLIYLDLDPVGNEFELCHQLFPNAIMTGDNWHWRNESGESPIRKPIYDFCQTHSRYLKVERATWIIDHEPPSLAFQIRSFRRALKAKWRARRDAKHNPPENQRAA</sequence>
<dbReference type="EMBL" id="SJPT01000004">
    <property type="protein sequence ID" value="TWU23045.1"/>
    <property type="molecule type" value="Genomic_DNA"/>
</dbReference>
<dbReference type="SUPFAM" id="SSF53335">
    <property type="entry name" value="S-adenosyl-L-methionine-dependent methyltransferases"/>
    <property type="match status" value="1"/>
</dbReference>
<dbReference type="Gene3D" id="3.40.50.150">
    <property type="entry name" value="Vaccinia Virus protein VP39"/>
    <property type="match status" value="1"/>
</dbReference>
<dbReference type="OrthoDB" id="6679586at2"/>
<accession>A0A5C6CG53</accession>